<reference evidence="1" key="1">
    <citation type="submission" date="2019-02" db="EMBL/GenBank/DDBJ databases">
        <authorList>
            <person name="Gruber-Vodicka R. H."/>
            <person name="Seah K. B. B."/>
        </authorList>
    </citation>
    <scope>NUCLEOTIDE SEQUENCE</scope>
    <source>
        <strain evidence="1">BECK_BZ15</strain>
    </source>
</reference>
<gene>
    <name evidence="1" type="ORF">BECKFW1821A_GA0114235_105314</name>
</gene>
<accession>A0A450SN91</accession>
<dbReference type="EMBL" id="CAADEW010000053">
    <property type="protein sequence ID" value="VFJ55332.1"/>
    <property type="molecule type" value="Genomic_DNA"/>
</dbReference>
<evidence type="ECO:0008006" key="2">
    <source>
        <dbReference type="Google" id="ProtNLM"/>
    </source>
</evidence>
<dbReference type="AlphaFoldDB" id="A0A450SN91"/>
<organism evidence="1">
    <name type="scientific">Candidatus Kentrum sp. FW</name>
    <dbReference type="NCBI Taxonomy" id="2126338"/>
    <lineage>
        <taxon>Bacteria</taxon>
        <taxon>Pseudomonadati</taxon>
        <taxon>Pseudomonadota</taxon>
        <taxon>Gammaproteobacteria</taxon>
        <taxon>Candidatus Kentrum</taxon>
    </lineage>
</organism>
<protein>
    <recommendedName>
        <fullName evidence="2">PIN domain-containing protein</fullName>
    </recommendedName>
</protein>
<sequence length="69" mass="8152">MTTLVDTCGWIEWLIAGSQVDLRGPRLRTIEKVFVPIPVQFERYRWVRREATETKSLLNDLYGRMVLLN</sequence>
<name>A0A450SN91_9GAMM</name>
<evidence type="ECO:0000313" key="1">
    <source>
        <dbReference type="EMBL" id="VFJ55332.1"/>
    </source>
</evidence>
<proteinExistence type="predicted"/>